<dbReference type="InterPro" id="IPR048630">
    <property type="entry name" value="Sec8_M"/>
</dbReference>
<dbReference type="GO" id="GO:0006893">
    <property type="term" value="P:Golgi to plasma membrane transport"/>
    <property type="evidence" value="ECO:0007669"/>
    <property type="project" value="TreeGrafter"/>
</dbReference>
<sequence length="1014" mass="118075">MSRRRALNTGYGAERGPVAPASRTSKTKTKTKESIYELKETMNYIKYEWPQVLEEDANPIELAISLLDDSSVGLSHKMSEFEEMSENTTTALRRVVNDHYDIFNTSIGSYHYLLTTSRDNQKDANEIKQMLESTTKEIHNKSDILQELNQTSVRYSEMIEILDAMEYMNSIPDKIDQLILDKKIHQVYDIISQGYTTAATYNLWNLSAMTSIKNYLDLQSNNLFDMIIDELQNEIYLKSSVVVQESSPWDMLITSNNNPKLAGFKTFVTKSSRLEEFIYNSANLDLAEISECFNELINDFVSNQLPELLKTTSSNLNLTFDLSGSFKNYHYIYQLLMTAQKLNRLMPAITILTQSNQQEFHGLLYRTIEEIKSKNMHELNKLKKILDFESEFEDELTSFHDYSVKILKDLFSSVFVKALMVLQKQKLISEIVAKFDLTYDFKTSWTVVKNELSSLILNYISTDSELVVHKNKLAMNELFKLDNVKFNKEQLMTKFPNLIEGSEEFGNYQTDFFIKNEAFQSNLEVLVPVNIFNMRIIIDFFLIFVSSMINLMSTDPSRPINQTAVQFFENFMKISFLPKLRDNFDSKFNMIMGAFEDDNVDELNTNRAPAFKTDLMNLNNSMIYQNAFEFKKFFISLCYTLNTSLTYRQELNNLVLQFLRKFHILYSNFYKGLMGNTNTKLNSWLKTPALNDLSSLIINETGEVNHQLVEKEIEIMLLNDEMLEVTKDELFDNESLQQLCYLLLTSSWILSWLPNFRKESNYNYEEDLTLIEKLKHDWNFLENGKRVINDTSSNSNQANLNSSIDNLNVYLSLNSAKFKEFNDVISNFEKIRLHSLIVLRYELRLKSIFYITRSFKETDWVLNSEPGDSDQFVSRYNKEIFAMENRLNNYLSETEMSRIFVGMSSFLDELLIKGSKLIHKINNNGIKKLLVNIFTLSQMLKNLNKSNLEIDFKRSSYYFELFTINENQFPSKLSGYDESEKANLVRLLYSEKLADGNGSSFNISKYNDLLAKVK</sequence>
<gene>
    <name evidence="8" type="ORF">CANTEDRAFT_93698</name>
</gene>
<protein>
    <recommendedName>
        <fullName evidence="4">Exocyst complex component Sec8</fullName>
    </recommendedName>
</protein>
<dbReference type="OrthoDB" id="272977at2759"/>
<dbReference type="Pfam" id="PF20652">
    <property type="entry name" value="Sec8_C"/>
    <property type="match status" value="1"/>
</dbReference>
<dbReference type="GeneID" id="18250313"/>
<evidence type="ECO:0000256" key="2">
    <source>
        <dbReference type="ARBA" id="ARBA00022483"/>
    </source>
</evidence>
<dbReference type="PANTHER" id="PTHR14146">
    <property type="entry name" value="EXOCYST COMPLEX COMPONENT 4"/>
    <property type="match status" value="1"/>
</dbReference>
<dbReference type="PANTHER" id="PTHR14146:SF0">
    <property type="entry name" value="EXOCYST COMPLEX COMPONENT 4"/>
    <property type="match status" value="1"/>
</dbReference>
<evidence type="ECO:0000313" key="9">
    <source>
        <dbReference type="Proteomes" id="UP000000707"/>
    </source>
</evidence>
<evidence type="ECO:0000256" key="1">
    <source>
        <dbReference type="ARBA" id="ARBA00022448"/>
    </source>
</evidence>
<dbReference type="GO" id="GO:0090522">
    <property type="term" value="P:vesicle tethering involved in exocytosis"/>
    <property type="evidence" value="ECO:0007669"/>
    <property type="project" value="UniProtKB-UniRule"/>
</dbReference>
<dbReference type="AlphaFoldDB" id="G3B3L1"/>
<dbReference type="InterPro" id="IPR039682">
    <property type="entry name" value="Sec8/EXOC4"/>
</dbReference>
<dbReference type="Pfam" id="PF04048">
    <property type="entry name" value="Sec8_N"/>
    <property type="match status" value="1"/>
</dbReference>
<dbReference type="Proteomes" id="UP000000707">
    <property type="component" value="Unassembled WGS sequence"/>
</dbReference>
<keyword evidence="1 4" id="KW-0813">Transport</keyword>
<dbReference type="HOGENOM" id="CLU_004025_2_0_1"/>
<dbReference type="InterPro" id="IPR007191">
    <property type="entry name" value="Sec8_exocyst_N"/>
</dbReference>
<keyword evidence="9" id="KW-1185">Reference proteome</keyword>
<name>G3B3L1_CANTC</name>
<evidence type="ECO:0000256" key="3">
    <source>
        <dbReference type="ARBA" id="ARBA00022927"/>
    </source>
</evidence>
<dbReference type="GO" id="GO:0015031">
    <property type="term" value="P:protein transport"/>
    <property type="evidence" value="ECO:0007669"/>
    <property type="project" value="UniProtKB-KW"/>
</dbReference>
<dbReference type="GO" id="GO:0006904">
    <property type="term" value="P:vesicle docking involved in exocytosis"/>
    <property type="evidence" value="ECO:0007669"/>
    <property type="project" value="InterPro"/>
</dbReference>
<comment type="function">
    <text evidence="4">Component of the exocyst complex involved in the docking of exocytic vesicles with fusion sites on the plasma membrane.</text>
</comment>
<organism evidence="9">
    <name type="scientific">Candida tenuis (strain ATCC 10573 / BCRC 21748 / CBS 615 / JCM 9827 / NBRC 10315 / NRRL Y-1498 / VKM Y-70)</name>
    <name type="common">Yeast</name>
    <name type="synonym">Yamadazyma tenuis</name>
    <dbReference type="NCBI Taxonomy" id="590646"/>
    <lineage>
        <taxon>Eukaryota</taxon>
        <taxon>Fungi</taxon>
        <taxon>Dikarya</taxon>
        <taxon>Ascomycota</taxon>
        <taxon>Saccharomycotina</taxon>
        <taxon>Pichiomycetes</taxon>
        <taxon>Debaryomycetaceae</taxon>
        <taxon>Yamadazyma</taxon>
    </lineage>
</organism>
<proteinExistence type="inferred from homology"/>
<keyword evidence="3 4" id="KW-0653">Protein transport</keyword>
<dbReference type="GO" id="GO:0000145">
    <property type="term" value="C:exocyst"/>
    <property type="evidence" value="ECO:0007669"/>
    <property type="project" value="UniProtKB-UniRule"/>
</dbReference>
<evidence type="ECO:0000313" key="8">
    <source>
        <dbReference type="EMBL" id="EGV64180.1"/>
    </source>
</evidence>
<accession>G3B3L1</accession>
<feature type="domain" description="Exocyst complex component Sec8 N-terminal" evidence="6">
    <location>
        <begin position="37"/>
        <end position="178"/>
    </location>
</feature>
<feature type="domain" description="Exocyst complex component Sec8 middle helical bundle" evidence="7">
    <location>
        <begin position="328"/>
        <end position="541"/>
    </location>
</feature>
<evidence type="ECO:0000256" key="5">
    <source>
        <dbReference type="SAM" id="MobiDB-lite"/>
    </source>
</evidence>
<feature type="region of interest" description="Disordered" evidence="5">
    <location>
        <begin position="1"/>
        <end position="31"/>
    </location>
</feature>
<dbReference type="EMBL" id="GL996521">
    <property type="protein sequence ID" value="EGV64180.1"/>
    <property type="molecule type" value="Genomic_DNA"/>
</dbReference>
<dbReference type="STRING" id="590646.G3B3L1"/>
<evidence type="ECO:0000259" key="6">
    <source>
        <dbReference type="Pfam" id="PF04048"/>
    </source>
</evidence>
<evidence type="ECO:0000256" key="4">
    <source>
        <dbReference type="RuleBase" id="RU367079"/>
    </source>
</evidence>
<keyword evidence="2 4" id="KW-0268">Exocytosis</keyword>
<reference evidence="8 9" key="1">
    <citation type="journal article" date="2011" name="Proc. Natl. Acad. Sci. U.S.A.">
        <title>Comparative genomics of xylose-fermenting fungi for enhanced biofuel production.</title>
        <authorList>
            <person name="Wohlbach D.J."/>
            <person name="Kuo A."/>
            <person name="Sato T.K."/>
            <person name="Potts K.M."/>
            <person name="Salamov A.A."/>
            <person name="LaButti K.M."/>
            <person name="Sun H."/>
            <person name="Clum A."/>
            <person name="Pangilinan J.L."/>
            <person name="Lindquist E.A."/>
            <person name="Lucas S."/>
            <person name="Lapidus A."/>
            <person name="Jin M."/>
            <person name="Gunawan C."/>
            <person name="Balan V."/>
            <person name="Dale B.E."/>
            <person name="Jeffries T.W."/>
            <person name="Zinkel R."/>
            <person name="Barry K.W."/>
            <person name="Grigoriev I.V."/>
            <person name="Gasch A.P."/>
        </authorList>
    </citation>
    <scope>NUCLEOTIDE SEQUENCE [LARGE SCALE GENOMIC DNA]</scope>
    <source>
        <strain evidence="9">ATCC 10573 / BCRC 21748 / CBS 615 / JCM 9827 / NBRC 10315 / NRRL Y-1498 / VKM Y-70</strain>
    </source>
</reference>
<evidence type="ECO:0000259" key="7">
    <source>
        <dbReference type="Pfam" id="PF20652"/>
    </source>
</evidence>
<dbReference type="KEGG" id="cten:18250313"/>
<dbReference type="GO" id="GO:0006612">
    <property type="term" value="P:protein targeting to membrane"/>
    <property type="evidence" value="ECO:0007669"/>
    <property type="project" value="UniProtKB-UniRule"/>
</dbReference>
<comment type="similarity">
    <text evidence="4">Belongs to the SEC8 family.</text>
</comment>
<dbReference type="eggNOG" id="KOG3691">
    <property type="taxonomic scope" value="Eukaryota"/>
</dbReference>